<evidence type="ECO:0000256" key="6">
    <source>
        <dbReference type="ARBA" id="ARBA00023136"/>
    </source>
</evidence>
<dbReference type="PANTHER" id="PTHR30506">
    <property type="entry name" value="INNER MEMBRANE PROTEIN"/>
    <property type="match status" value="1"/>
</dbReference>
<dbReference type="AlphaFoldDB" id="A0A3G8JJR2"/>
<evidence type="ECO:0000256" key="5">
    <source>
        <dbReference type="ARBA" id="ARBA00022989"/>
    </source>
</evidence>
<feature type="transmembrane region" description="Helical" evidence="7">
    <location>
        <begin position="175"/>
        <end position="199"/>
    </location>
</feature>
<comment type="similarity">
    <text evidence="2">Belongs to the UPF0126 family.</text>
</comment>
<dbReference type="EMBL" id="CP033972">
    <property type="protein sequence ID" value="AZG45243.1"/>
    <property type="molecule type" value="Genomic_DNA"/>
</dbReference>
<dbReference type="PANTHER" id="PTHR30506:SF3">
    <property type="entry name" value="UPF0126 INNER MEMBRANE PROTEIN YADS-RELATED"/>
    <property type="match status" value="1"/>
</dbReference>
<feature type="transmembrane region" description="Helical" evidence="7">
    <location>
        <begin position="91"/>
        <end position="111"/>
    </location>
</feature>
<evidence type="ECO:0000256" key="1">
    <source>
        <dbReference type="ARBA" id="ARBA00004651"/>
    </source>
</evidence>
<gene>
    <name evidence="9" type="ORF">D7316_01838</name>
</gene>
<dbReference type="Proteomes" id="UP000271469">
    <property type="component" value="Chromosome"/>
</dbReference>
<dbReference type="KEGG" id="gom:D7316_01838"/>
<dbReference type="Pfam" id="PF03458">
    <property type="entry name" value="Gly_transporter"/>
    <property type="match status" value="2"/>
</dbReference>
<feature type="domain" description="Glycine transporter" evidence="8">
    <location>
        <begin position="93"/>
        <end position="165"/>
    </location>
</feature>
<feature type="transmembrane region" description="Helical" evidence="7">
    <location>
        <begin position="32"/>
        <end position="52"/>
    </location>
</feature>
<name>A0A3G8JJR2_9ACTN</name>
<evidence type="ECO:0000256" key="2">
    <source>
        <dbReference type="ARBA" id="ARBA00008193"/>
    </source>
</evidence>
<comment type="subcellular location">
    <subcellularLocation>
        <location evidence="1">Cell membrane</location>
        <topology evidence="1">Multi-pass membrane protein</topology>
    </subcellularLocation>
</comment>
<sequence length="213" mass="21919">MRVLQEILNDLGIAVFAASGALLGVRKDFDLWGIVTVGVLTGVGGGILRDLLLGITPPTSVQNWPPIIVAAVASLAIFFFHPTFTQLRRSVLILDAIGMGLFASSGAAVAIDQHVSAFAATLVGLLTAVGGGILRDVLANEIPLLLQPADLYAVPALLGAGVVAVGGTLSSVPIWVWLIIGTAVATGLRVAGLAFGWRLPTAGPGWRRRDAGT</sequence>
<keyword evidence="4 7" id="KW-0812">Transmembrane</keyword>
<evidence type="ECO:0000256" key="7">
    <source>
        <dbReference type="SAM" id="Phobius"/>
    </source>
</evidence>
<feature type="transmembrane region" description="Helical" evidence="7">
    <location>
        <begin position="117"/>
        <end position="138"/>
    </location>
</feature>
<evidence type="ECO:0000256" key="3">
    <source>
        <dbReference type="ARBA" id="ARBA00022475"/>
    </source>
</evidence>
<keyword evidence="5 7" id="KW-1133">Transmembrane helix</keyword>
<accession>A0A3G8JJR2</accession>
<evidence type="ECO:0000313" key="10">
    <source>
        <dbReference type="Proteomes" id="UP000271469"/>
    </source>
</evidence>
<reference evidence="9 10" key="1">
    <citation type="submission" date="2018-11" db="EMBL/GenBank/DDBJ databases">
        <title>Gordonia insulae sp. nov., isolated from an island soil.</title>
        <authorList>
            <person name="Kim Y.S."/>
            <person name="Kim S.B."/>
        </authorList>
    </citation>
    <scope>NUCLEOTIDE SEQUENCE [LARGE SCALE GENOMIC DNA]</scope>
    <source>
        <strain evidence="9 10">MMS17-SY073</strain>
    </source>
</reference>
<feature type="transmembrane region" description="Helical" evidence="7">
    <location>
        <begin position="150"/>
        <end position="169"/>
    </location>
</feature>
<proteinExistence type="inferred from homology"/>
<protein>
    <recommendedName>
        <fullName evidence="8">Glycine transporter domain-containing protein</fullName>
    </recommendedName>
</protein>
<organism evidence="9 10">
    <name type="scientific">Gordonia insulae</name>
    <dbReference type="NCBI Taxonomy" id="2420509"/>
    <lineage>
        <taxon>Bacteria</taxon>
        <taxon>Bacillati</taxon>
        <taxon>Actinomycetota</taxon>
        <taxon>Actinomycetes</taxon>
        <taxon>Mycobacteriales</taxon>
        <taxon>Gordoniaceae</taxon>
        <taxon>Gordonia</taxon>
    </lineage>
</organism>
<keyword evidence="6 7" id="KW-0472">Membrane</keyword>
<keyword evidence="10" id="KW-1185">Reference proteome</keyword>
<dbReference type="GO" id="GO:0005886">
    <property type="term" value="C:plasma membrane"/>
    <property type="evidence" value="ECO:0007669"/>
    <property type="project" value="UniProtKB-SubCell"/>
</dbReference>
<evidence type="ECO:0000313" key="9">
    <source>
        <dbReference type="EMBL" id="AZG45243.1"/>
    </source>
</evidence>
<keyword evidence="3" id="KW-1003">Cell membrane</keyword>
<evidence type="ECO:0000259" key="8">
    <source>
        <dbReference type="Pfam" id="PF03458"/>
    </source>
</evidence>
<evidence type="ECO:0000256" key="4">
    <source>
        <dbReference type="ARBA" id="ARBA00022692"/>
    </source>
</evidence>
<feature type="transmembrane region" description="Helical" evidence="7">
    <location>
        <begin position="64"/>
        <end position="84"/>
    </location>
</feature>
<dbReference type="InterPro" id="IPR005115">
    <property type="entry name" value="Gly_transporter"/>
</dbReference>
<feature type="domain" description="Glycine transporter" evidence="8">
    <location>
        <begin position="7"/>
        <end position="81"/>
    </location>
</feature>